<evidence type="ECO:0000256" key="4">
    <source>
        <dbReference type="ARBA" id="ARBA00023204"/>
    </source>
</evidence>
<dbReference type="SMART" id="SM00987">
    <property type="entry name" value="UreE_C"/>
    <property type="match status" value="1"/>
</dbReference>
<evidence type="ECO:0000256" key="2">
    <source>
        <dbReference type="ARBA" id="ARBA00022763"/>
    </source>
</evidence>
<evidence type="ECO:0000256" key="5">
    <source>
        <dbReference type="HAMAP-Rule" id="MF_03166"/>
    </source>
</evidence>
<dbReference type="NCBIfam" id="NF003588">
    <property type="entry name" value="PRK05254.1-1"/>
    <property type="match status" value="1"/>
</dbReference>
<feature type="active site" description="Proton acceptor" evidence="5 6">
    <location>
        <position position="151"/>
    </location>
</feature>
<feature type="compositionally biased region" description="Basic and acidic residues" evidence="7">
    <location>
        <begin position="385"/>
        <end position="405"/>
    </location>
</feature>
<dbReference type="GO" id="GO:0004844">
    <property type="term" value="F:uracil DNA N-glycosylase activity"/>
    <property type="evidence" value="ECO:0007669"/>
    <property type="project" value="UniProtKB-EC"/>
</dbReference>
<dbReference type="InterPro" id="IPR036895">
    <property type="entry name" value="Uracil-DNA_glycosylase-like_sf"/>
</dbReference>
<dbReference type="PROSITE" id="PS00130">
    <property type="entry name" value="U_DNA_GLYCOSYLASE"/>
    <property type="match status" value="1"/>
</dbReference>
<dbReference type="PANTHER" id="PTHR11264:SF0">
    <property type="entry name" value="URACIL-DNA GLYCOSYLASE"/>
    <property type="match status" value="1"/>
</dbReference>
<feature type="domain" description="Uracil-DNA glycosylase-like" evidence="8">
    <location>
        <begin position="136"/>
        <end position="300"/>
    </location>
</feature>
<evidence type="ECO:0000259" key="8">
    <source>
        <dbReference type="SMART" id="SM00986"/>
    </source>
</evidence>
<protein>
    <recommendedName>
        <fullName evidence="5">Uracil-DNA glycosylase</fullName>
        <shortName evidence="5">UDG</shortName>
        <ecNumber evidence="5">3.2.2.27</ecNumber>
    </recommendedName>
</protein>
<dbReference type="Pfam" id="PF03167">
    <property type="entry name" value="UDG"/>
    <property type="match status" value="1"/>
</dbReference>
<dbReference type="EMBL" id="JAWRVE010000010">
    <property type="protein sequence ID" value="KAL1879236.1"/>
    <property type="molecule type" value="Genomic_DNA"/>
</dbReference>
<comment type="caution">
    <text evidence="9">The sequence shown here is derived from an EMBL/GenBank/DDBJ whole genome shotgun (WGS) entry which is preliminary data.</text>
</comment>
<dbReference type="SUPFAM" id="SSF52141">
    <property type="entry name" value="Uracil-DNA glycosylase-like"/>
    <property type="match status" value="1"/>
</dbReference>
<keyword evidence="3 5" id="KW-0378">Hydrolase</keyword>
<accession>A0ABR3XTY9</accession>
<dbReference type="EC" id="3.2.2.27" evidence="5"/>
<dbReference type="NCBIfam" id="NF003592">
    <property type="entry name" value="PRK05254.1-5"/>
    <property type="match status" value="1"/>
</dbReference>
<dbReference type="InterPro" id="IPR018085">
    <property type="entry name" value="Ura-DNA_Glyclase_AS"/>
</dbReference>
<dbReference type="NCBIfam" id="TIGR00628">
    <property type="entry name" value="ung"/>
    <property type="match status" value="1"/>
</dbReference>
<evidence type="ECO:0000313" key="9">
    <source>
        <dbReference type="EMBL" id="KAL1879236.1"/>
    </source>
</evidence>
<dbReference type="CDD" id="cd10027">
    <property type="entry name" value="UDG-F1-like"/>
    <property type="match status" value="1"/>
</dbReference>
<organism evidence="9 10">
    <name type="scientific">Diaporthe australafricana</name>
    <dbReference type="NCBI Taxonomy" id="127596"/>
    <lineage>
        <taxon>Eukaryota</taxon>
        <taxon>Fungi</taxon>
        <taxon>Dikarya</taxon>
        <taxon>Ascomycota</taxon>
        <taxon>Pezizomycotina</taxon>
        <taxon>Sordariomycetes</taxon>
        <taxon>Sordariomycetidae</taxon>
        <taxon>Diaporthales</taxon>
        <taxon>Diaporthaceae</taxon>
        <taxon>Diaporthe</taxon>
    </lineage>
</organism>
<evidence type="ECO:0000256" key="1">
    <source>
        <dbReference type="ARBA" id="ARBA00008184"/>
    </source>
</evidence>
<keyword evidence="10" id="KW-1185">Reference proteome</keyword>
<feature type="compositionally biased region" description="Polar residues" evidence="7">
    <location>
        <begin position="39"/>
        <end position="48"/>
    </location>
</feature>
<feature type="region of interest" description="Disordered" evidence="7">
    <location>
        <begin position="355"/>
        <end position="405"/>
    </location>
</feature>
<evidence type="ECO:0000256" key="6">
    <source>
        <dbReference type="PROSITE-ProRule" id="PRU10072"/>
    </source>
</evidence>
<gene>
    <name evidence="5 9" type="primary">UNG1</name>
    <name evidence="9" type="ORF">Daus18300_001815</name>
</gene>
<keyword evidence="9" id="KW-0326">Glycosidase</keyword>
<dbReference type="Proteomes" id="UP001583177">
    <property type="component" value="Unassembled WGS sequence"/>
</dbReference>
<evidence type="ECO:0000256" key="3">
    <source>
        <dbReference type="ARBA" id="ARBA00022801"/>
    </source>
</evidence>
<evidence type="ECO:0000313" key="10">
    <source>
        <dbReference type="Proteomes" id="UP001583177"/>
    </source>
</evidence>
<comment type="catalytic activity">
    <reaction evidence="5">
        <text>Hydrolyzes single-stranded DNA or mismatched double-stranded DNA and polynucleotides, releasing free uracil.</text>
        <dbReference type="EC" id="3.2.2.27"/>
    </reaction>
</comment>
<keyword evidence="4 5" id="KW-0234">DNA repair</keyword>
<keyword evidence="5" id="KW-0496">Mitochondrion</keyword>
<feature type="region of interest" description="Disordered" evidence="7">
    <location>
        <begin position="1"/>
        <end position="48"/>
    </location>
</feature>
<dbReference type="PANTHER" id="PTHR11264">
    <property type="entry name" value="URACIL-DNA GLYCOSYLASE"/>
    <property type="match status" value="1"/>
</dbReference>
<dbReference type="InterPro" id="IPR002043">
    <property type="entry name" value="UDG_fam1"/>
</dbReference>
<dbReference type="HAMAP" id="MF_00148">
    <property type="entry name" value="UDG"/>
    <property type="match status" value="1"/>
</dbReference>
<dbReference type="Gene3D" id="3.40.470.10">
    <property type="entry name" value="Uracil-DNA glycosylase-like domain"/>
    <property type="match status" value="1"/>
</dbReference>
<dbReference type="NCBIfam" id="NF003589">
    <property type="entry name" value="PRK05254.1-2"/>
    <property type="match status" value="1"/>
</dbReference>
<dbReference type="SMART" id="SM00986">
    <property type="entry name" value="UDG"/>
    <property type="match status" value="1"/>
</dbReference>
<keyword evidence="2 5" id="KW-0227">DNA damage</keyword>
<keyword evidence="5" id="KW-0539">Nucleus</keyword>
<reference evidence="9 10" key="1">
    <citation type="journal article" date="2024" name="IMA Fungus">
        <title>IMA Genome - F19 : A genome assembly and annotation guide to empower mycologists, including annotated draft genome sequences of Ceratocystis pirilliformis, Diaporthe australafricana, Fusarium ophioides, Paecilomyces lecythidis, and Sporothrix stenoceras.</title>
        <authorList>
            <person name="Aylward J."/>
            <person name="Wilson A.M."/>
            <person name="Visagie C.M."/>
            <person name="Spraker J."/>
            <person name="Barnes I."/>
            <person name="Buitendag C."/>
            <person name="Ceriani C."/>
            <person name="Del Mar Angel L."/>
            <person name="du Plessis D."/>
            <person name="Fuchs T."/>
            <person name="Gasser K."/>
            <person name="Kramer D."/>
            <person name="Li W."/>
            <person name="Munsamy K."/>
            <person name="Piso A."/>
            <person name="Price J.L."/>
            <person name="Sonnekus B."/>
            <person name="Thomas C."/>
            <person name="van der Nest A."/>
            <person name="van Dijk A."/>
            <person name="van Heerden A."/>
            <person name="van Vuuren N."/>
            <person name="Yilmaz N."/>
            <person name="Duong T.A."/>
            <person name="van der Merwe N.A."/>
            <person name="Wingfield M.J."/>
            <person name="Wingfield B.D."/>
        </authorList>
    </citation>
    <scope>NUCLEOTIDE SEQUENCE [LARGE SCALE GENOMIC DNA]</scope>
    <source>
        <strain evidence="9 10">CMW 18300</strain>
    </source>
</reference>
<comment type="function">
    <text evidence="5">Excises uracil residues from the DNA which can arise as a result of misincorporation of dUMP residues by DNA polymerase or due to deamination of cytosine.</text>
</comment>
<name>A0ABR3XTY9_9PEZI</name>
<sequence>MSSVKRKAAGQAAGSDPKKPRQNASITSFFGAPKPVPASNGSAKSSLNVGTTSSVAAVPEPAAAKFDKAKWVATLTEEQKQLLQLEIDTLHPSWLAHLKGEIVTKEFLDLKRFLDREATAGKKIFPPREDIYSWSHHTPFNNVKVVVVGQDPYHNVGQAHGLAFSVKAPTPAPPSLKNMYTCLKNDYPSFVPPPNRGGLLTPWADRGVLLLNTCLTVRAHEANSHANRGWERFTQKVIDLVAARRTTGVVFMAWGTPAGKRVQKVDKKRHLVLTSVHPSPLSAARGYFTCGHFKKANEWLLTRYGDNGEIDWSLGKHDTPTTTAGLAAVAAKQAAIEDDVDEDWEAEAEAAAAIVDAESKANAMGPPPTPSPKKKSEVGLETPEATEKTRKVAMGKKNEEVDIPA</sequence>
<dbReference type="InterPro" id="IPR005122">
    <property type="entry name" value="Uracil-DNA_glycosylase-like"/>
</dbReference>
<evidence type="ECO:0000256" key="7">
    <source>
        <dbReference type="SAM" id="MobiDB-lite"/>
    </source>
</evidence>
<comment type="similarity">
    <text evidence="1 5">Belongs to the uracil-DNA glycosylase (UDG) superfamily. UNG family.</text>
</comment>
<proteinExistence type="inferred from homology"/>
<comment type="subcellular location">
    <subcellularLocation>
        <location evidence="5">Mitochondrion</location>
    </subcellularLocation>
    <subcellularLocation>
        <location evidence="5">Nucleus</location>
    </subcellularLocation>
</comment>